<sequence>MHKLTTLGRMSSLERVEDVVLPVCEQSVNTASTAADVSPWKATVTEEKTMAKDMPESPDMKFARTRFGHLLDGIRSGEIQTGIQARSRARSPEEMERDLLERPKKSLRRESRRMVFELRGKPFALRDSGRREGVYALCRNWMRGSDDERPREKREVEHPEPPDDSLDLLATKEIWALPRPHDRIRIEPAPPPLYISTKIKVDTTSSSELLAIYLPHWKKIKKNWNEYSRIRDRRYQKSIRLLNTVFTMNQQNSII</sequence>
<dbReference type="GO" id="GO:0031523">
    <property type="term" value="C:Myb complex"/>
    <property type="evidence" value="ECO:0007669"/>
    <property type="project" value="TreeGrafter"/>
</dbReference>
<dbReference type="GO" id="GO:0000122">
    <property type="term" value="P:negative regulation of transcription by RNA polymerase II"/>
    <property type="evidence" value="ECO:0007669"/>
    <property type="project" value="TreeGrafter"/>
</dbReference>
<name>A0A1I8E929_WUCBA</name>
<dbReference type="PANTHER" id="PTHR31336:SF3">
    <property type="entry name" value="PROTEIN LIN-37 HOMOLOG"/>
    <property type="match status" value="1"/>
</dbReference>
<reference evidence="2" key="1">
    <citation type="submission" date="2016-11" db="UniProtKB">
        <authorList>
            <consortium name="WormBaseParasite"/>
        </authorList>
    </citation>
    <scope>IDENTIFICATION</scope>
    <source>
        <strain evidence="2">pt0022</strain>
    </source>
</reference>
<protein>
    <submittedName>
        <fullName evidence="2">Uncharacterized protein</fullName>
    </submittedName>
</protein>
<dbReference type="STRING" id="6293.A0A1I8E929"/>
<proteinExistence type="predicted"/>
<feature type="region of interest" description="Disordered" evidence="1">
    <location>
        <begin position="84"/>
        <end position="103"/>
    </location>
</feature>
<feature type="compositionally biased region" description="Basic and acidic residues" evidence="1">
    <location>
        <begin position="90"/>
        <end position="103"/>
    </location>
</feature>
<organism evidence="2">
    <name type="scientific">Wuchereria bancrofti</name>
    <dbReference type="NCBI Taxonomy" id="6293"/>
    <lineage>
        <taxon>Eukaryota</taxon>
        <taxon>Metazoa</taxon>
        <taxon>Ecdysozoa</taxon>
        <taxon>Nematoda</taxon>
        <taxon>Chromadorea</taxon>
        <taxon>Rhabditida</taxon>
        <taxon>Spirurina</taxon>
        <taxon>Spiruromorpha</taxon>
        <taxon>Filarioidea</taxon>
        <taxon>Onchocercidae</taxon>
        <taxon>Wuchereria</taxon>
    </lineage>
</organism>
<dbReference type="InterPro" id="IPR028226">
    <property type="entry name" value="LIN37"/>
</dbReference>
<evidence type="ECO:0000313" key="2">
    <source>
        <dbReference type="WBParaSite" id="maker-PairedContig_1075-snap-gene-3.15-mRNA-1"/>
    </source>
</evidence>
<accession>A0A1I8E929</accession>
<dbReference type="Pfam" id="PF15306">
    <property type="entry name" value="LIN37"/>
    <property type="match status" value="1"/>
</dbReference>
<dbReference type="GO" id="GO:0017053">
    <property type="term" value="C:transcription repressor complex"/>
    <property type="evidence" value="ECO:0007669"/>
    <property type="project" value="InterPro"/>
</dbReference>
<dbReference type="AlphaFoldDB" id="A0A1I8E929"/>
<dbReference type="PANTHER" id="PTHR31336">
    <property type="entry name" value="LIN37 HOMOLOG"/>
    <property type="match status" value="1"/>
</dbReference>
<dbReference type="WBParaSite" id="maker-PairedContig_1075-snap-gene-3.15-mRNA-1">
    <property type="protein sequence ID" value="maker-PairedContig_1075-snap-gene-3.15-mRNA-1"/>
    <property type="gene ID" value="maker-PairedContig_1075-snap-gene-3.15"/>
</dbReference>
<evidence type="ECO:0000256" key="1">
    <source>
        <dbReference type="SAM" id="MobiDB-lite"/>
    </source>
</evidence>